<feature type="region of interest" description="Disordered" evidence="1">
    <location>
        <begin position="159"/>
        <end position="297"/>
    </location>
</feature>
<feature type="compositionally biased region" description="Polar residues" evidence="1">
    <location>
        <begin position="169"/>
        <end position="194"/>
    </location>
</feature>
<dbReference type="PANTHER" id="PTHR42354:SF1">
    <property type="entry name" value="C2H2-TYPE DOMAIN-CONTAINING PROTEIN"/>
    <property type="match status" value="1"/>
</dbReference>
<sequence length="502" mass="55072">MSIANPTVDPVHVVQALVDTLLDVFDATRDLYETLTVKEQRDYEQNLRSKGYPASRRIEYVKDERLGSDEAIVTDKAVVTRQFDIGYQTIGVEFAEGDVIAHTALQSQIITLQSVLVTTFLYGPTSGEPIANQLASINTASRVAAATCVEILAALQERQQDERPLTPRSMHSFTARSSPNNAPSHVSSHHTSYVPSHAPSHHTSRAPSQAPSHHNSQALSRAPSNATSRTRSRAKSLTASHAPSHAPSYAPSHVQSHAPSRALTLQPGTTAPSSTSTALVKHEPRSRSSHMRSSSPVNTTVLTWRDNIEPEPSITDATSMTGPTLASRSNNLYCVYAYDLQRSPTQQLSSSITSDRDPYCPHCKGALHLSPGKAWEISKWAGDTERTFQVQNRFVVKCHRDGPDGQYCCVICSKYAESDTVCGDVKALIKHLSDDHDVRELKHEEDIVEVIEQPGSRRDSGLGFASSKGSRRSASLASGRRRKSLPAYDREVDVFDVRSSRR</sequence>
<reference evidence="3" key="1">
    <citation type="journal article" date="2019" name="bioRxiv">
        <title>Genomics, evolutionary history and diagnostics of the Alternaria alternata species group including apple and Asian pear pathotypes.</title>
        <authorList>
            <person name="Armitage A.D."/>
            <person name="Cockerton H.M."/>
            <person name="Sreenivasaprasad S."/>
            <person name="Woodhall J.W."/>
            <person name="Lane C.R."/>
            <person name="Harrison R.J."/>
            <person name="Clarkson J.P."/>
        </authorList>
    </citation>
    <scope>NUCLEOTIDE SEQUENCE [LARGE SCALE GENOMIC DNA]</scope>
    <source>
        <strain evidence="3">RGR 97.0016</strain>
    </source>
</reference>
<dbReference type="AlphaFoldDB" id="A0A4Q4QR34"/>
<accession>A0A4Q4QR34</accession>
<evidence type="ECO:0000313" key="3">
    <source>
        <dbReference type="Proteomes" id="UP000293823"/>
    </source>
</evidence>
<protein>
    <submittedName>
        <fullName evidence="2">Uncharacterized protein</fullName>
    </submittedName>
</protein>
<dbReference type="PANTHER" id="PTHR42354">
    <property type="entry name" value="C2H2-TYPE DOMAIN-CONTAINING PROTEIN"/>
    <property type="match status" value="1"/>
</dbReference>
<dbReference type="Proteomes" id="UP000293823">
    <property type="component" value="Unassembled WGS sequence"/>
</dbReference>
<organism evidence="2 3">
    <name type="scientific">Alternaria arborescens</name>
    <dbReference type="NCBI Taxonomy" id="156630"/>
    <lineage>
        <taxon>Eukaryota</taxon>
        <taxon>Fungi</taxon>
        <taxon>Dikarya</taxon>
        <taxon>Ascomycota</taxon>
        <taxon>Pezizomycotina</taxon>
        <taxon>Dothideomycetes</taxon>
        <taxon>Pleosporomycetidae</taxon>
        <taxon>Pleosporales</taxon>
        <taxon>Pleosporineae</taxon>
        <taxon>Pleosporaceae</taxon>
        <taxon>Alternaria</taxon>
        <taxon>Alternaria sect. Alternaria</taxon>
    </lineage>
</organism>
<evidence type="ECO:0000256" key="1">
    <source>
        <dbReference type="SAM" id="MobiDB-lite"/>
    </source>
</evidence>
<evidence type="ECO:0000313" key="2">
    <source>
        <dbReference type="EMBL" id="RYO45984.1"/>
    </source>
</evidence>
<feature type="region of interest" description="Disordered" evidence="1">
    <location>
        <begin position="456"/>
        <end position="483"/>
    </location>
</feature>
<feature type="compositionally biased region" description="Low complexity" evidence="1">
    <location>
        <begin position="239"/>
        <end position="253"/>
    </location>
</feature>
<keyword evidence="3" id="KW-1185">Reference proteome</keyword>
<dbReference type="EMBL" id="PEJP01000051">
    <property type="protein sequence ID" value="RYO45984.1"/>
    <property type="molecule type" value="Genomic_DNA"/>
</dbReference>
<feature type="compositionally biased region" description="Polar residues" evidence="1">
    <location>
        <begin position="205"/>
        <end position="229"/>
    </location>
</feature>
<gene>
    <name evidence="2" type="ORF">AA0113_g10221</name>
</gene>
<feature type="compositionally biased region" description="Low complexity" evidence="1">
    <location>
        <begin position="466"/>
        <end position="478"/>
    </location>
</feature>
<proteinExistence type="predicted"/>
<feature type="compositionally biased region" description="Low complexity" evidence="1">
    <location>
        <begin position="269"/>
        <end position="278"/>
    </location>
</feature>
<dbReference type="OrthoDB" id="5309037at2759"/>
<comment type="caution">
    <text evidence="2">The sequence shown here is derived from an EMBL/GenBank/DDBJ whole genome shotgun (WGS) entry which is preliminary data.</text>
</comment>
<name>A0A4Q4QR34_9PLEO</name>